<sequence length="134" mass="14496">MITVRKVKGEVHSFSVVLYHSSLTFLISIGLMFVRPFPWPPSAAGIGYMVAVCATSSVATWSSNYAVQLIHPGLAALAQNADLVVSITLEHTILQVAPQLLEILGALLILFGVSGLTFLKWRESKKEAELGDET</sequence>
<organism evidence="3 4">
    <name type="scientific">Ciona intestinalis</name>
    <name type="common">Transparent sea squirt</name>
    <name type="synonym">Ascidia intestinalis</name>
    <dbReference type="NCBI Taxonomy" id="7719"/>
    <lineage>
        <taxon>Eukaryota</taxon>
        <taxon>Metazoa</taxon>
        <taxon>Chordata</taxon>
        <taxon>Tunicata</taxon>
        <taxon>Ascidiacea</taxon>
        <taxon>Phlebobranchia</taxon>
        <taxon>Cionidae</taxon>
        <taxon>Ciona</taxon>
    </lineage>
</organism>
<dbReference type="InParanoid" id="F6WF78"/>
<dbReference type="Proteomes" id="UP000008144">
    <property type="component" value="Unassembled WGS sequence"/>
</dbReference>
<dbReference type="InterPro" id="IPR037185">
    <property type="entry name" value="EmrE-like"/>
</dbReference>
<dbReference type="Ensembl" id="ENSCINT00000000346.3">
    <property type="protein sequence ID" value="ENSCINP00000000346.3"/>
    <property type="gene ID" value="ENSCING00000000200.3"/>
</dbReference>
<reference evidence="4" key="1">
    <citation type="journal article" date="2002" name="Science">
        <title>The draft genome of Ciona intestinalis: insights into chordate and vertebrate origins.</title>
        <authorList>
            <person name="Dehal P."/>
            <person name="Satou Y."/>
            <person name="Campbell R.K."/>
            <person name="Chapman J."/>
            <person name="Degnan B."/>
            <person name="De Tomaso A."/>
            <person name="Davidson B."/>
            <person name="Di Gregorio A."/>
            <person name="Gelpke M."/>
            <person name="Goodstein D.M."/>
            <person name="Harafuji N."/>
            <person name="Hastings K.E."/>
            <person name="Ho I."/>
            <person name="Hotta K."/>
            <person name="Huang W."/>
            <person name="Kawashima T."/>
            <person name="Lemaire P."/>
            <person name="Martinez D."/>
            <person name="Meinertzhagen I.A."/>
            <person name="Necula S."/>
            <person name="Nonaka M."/>
            <person name="Putnam N."/>
            <person name="Rash S."/>
            <person name="Saiga H."/>
            <person name="Satake M."/>
            <person name="Terry A."/>
            <person name="Yamada L."/>
            <person name="Wang H.G."/>
            <person name="Awazu S."/>
            <person name="Azumi K."/>
            <person name="Boore J."/>
            <person name="Branno M."/>
            <person name="Chin-Bow S."/>
            <person name="DeSantis R."/>
            <person name="Doyle S."/>
            <person name="Francino P."/>
            <person name="Keys D.N."/>
            <person name="Haga S."/>
            <person name="Hayashi H."/>
            <person name="Hino K."/>
            <person name="Imai K.S."/>
            <person name="Inaba K."/>
            <person name="Kano S."/>
            <person name="Kobayashi K."/>
            <person name="Kobayashi M."/>
            <person name="Lee B.I."/>
            <person name="Makabe K.W."/>
            <person name="Manohar C."/>
            <person name="Matassi G."/>
            <person name="Medina M."/>
            <person name="Mochizuki Y."/>
            <person name="Mount S."/>
            <person name="Morishita T."/>
            <person name="Miura S."/>
            <person name="Nakayama A."/>
            <person name="Nishizaka S."/>
            <person name="Nomoto H."/>
            <person name="Ohta F."/>
            <person name="Oishi K."/>
            <person name="Rigoutsos I."/>
            <person name="Sano M."/>
            <person name="Sasaki A."/>
            <person name="Sasakura Y."/>
            <person name="Shoguchi E."/>
            <person name="Shin-i T."/>
            <person name="Spagnuolo A."/>
            <person name="Stainier D."/>
            <person name="Suzuki M.M."/>
            <person name="Tassy O."/>
            <person name="Takatori N."/>
            <person name="Tokuoka M."/>
            <person name="Yagi K."/>
            <person name="Yoshizaki F."/>
            <person name="Wada S."/>
            <person name="Zhang C."/>
            <person name="Hyatt P.D."/>
            <person name="Larimer F."/>
            <person name="Detter C."/>
            <person name="Doggett N."/>
            <person name="Glavina T."/>
            <person name="Hawkins T."/>
            <person name="Richardson P."/>
            <person name="Lucas S."/>
            <person name="Kohara Y."/>
            <person name="Levine M."/>
            <person name="Satoh N."/>
            <person name="Rokhsar D.S."/>
        </authorList>
    </citation>
    <scope>NUCLEOTIDE SEQUENCE [LARGE SCALE GENOMIC DNA]</scope>
</reference>
<keyword evidence="1" id="KW-1133">Transmembrane helix</keyword>
<evidence type="ECO:0000313" key="3">
    <source>
        <dbReference type="Ensembl" id="ENSCINP00000000346.3"/>
    </source>
</evidence>
<dbReference type="HOGENOM" id="CLU_1895429_0_0_1"/>
<reference evidence="3" key="3">
    <citation type="submission" date="2025-09" db="UniProtKB">
        <authorList>
            <consortium name="Ensembl"/>
        </authorList>
    </citation>
    <scope>IDENTIFICATION</scope>
</reference>
<accession>F6WF78</accession>
<feature type="domain" description="EamA" evidence="2">
    <location>
        <begin position="4"/>
        <end position="116"/>
    </location>
</feature>
<dbReference type="InterPro" id="IPR000620">
    <property type="entry name" value="EamA_dom"/>
</dbReference>
<protein>
    <recommendedName>
        <fullName evidence="2">EamA domain-containing protein</fullName>
    </recommendedName>
</protein>
<dbReference type="GO" id="GO:0016020">
    <property type="term" value="C:membrane"/>
    <property type="evidence" value="ECO:0007669"/>
    <property type="project" value="InterPro"/>
</dbReference>
<proteinExistence type="predicted"/>
<keyword evidence="1" id="KW-0812">Transmembrane</keyword>
<keyword evidence="4" id="KW-1185">Reference proteome</keyword>
<feature type="transmembrane region" description="Helical" evidence="1">
    <location>
        <begin position="12"/>
        <end position="34"/>
    </location>
</feature>
<dbReference type="AlphaFoldDB" id="F6WF78"/>
<evidence type="ECO:0000313" key="4">
    <source>
        <dbReference type="Proteomes" id="UP000008144"/>
    </source>
</evidence>
<feature type="transmembrane region" description="Helical" evidence="1">
    <location>
        <begin position="100"/>
        <end position="119"/>
    </location>
</feature>
<reference evidence="3" key="2">
    <citation type="submission" date="2025-08" db="UniProtKB">
        <authorList>
            <consortium name="Ensembl"/>
        </authorList>
    </citation>
    <scope>IDENTIFICATION</scope>
</reference>
<keyword evidence="1" id="KW-0472">Membrane</keyword>
<name>F6WF78_CIOIN</name>
<evidence type="ECO:0000256" key="1">
    <source>
        <dbReference type="SAM" id="Phobius"/>
    </source>
</evidence>
<dbReference type="SUPFAM" id="SSF103481">
    <property type="entry name" value="Multidrug resistance efflux transporter EmrE"/>
    <property type="match status" value="1"/>
</dbReference>
<dbReference type="Pfam" id="PF00892">
    <property type="entry name" value="EamA"/>
    <property type="match status" value="1"/>
</dbReference>
<evidence type="ECO:0000259" key="2">
    <source>
        <dbReference type="Pfam" id="PF00892"/>
    </source>
</evidence>